<organism evidence="10 11">
    <name type="scientific">Spirosoma endophyticum</name>
    <dbReference type="NCBI Taxonomy" id="662367"/>
    <lineage>
        <taxon>Bacteria</taxon>
        <taxon>Pseudomonadati</taxon>
        <taxon>Bacteroidota</taxon>
        <taxon>Cytophagia</taxon>
        <taxon>Cytophagales</taxon>
        <taxon>Cytophagaceae</taxon>
        <taxon>Spirosoma</taxon>
    </lineage>
</organism>
<dbReference type="Proteomes" id="UP000198598">
    <property type="component" value="Unassembled WGS sequence"/>
</dbReference>
<feature type="transmembrane region" description="Helical" evidence="8">
    <location>
        <begin position="165"/>
        <end position="187"/>
    </location>
</feature>
<dbReference type="GO" id="GO:0005886">
    <property type="term" value="C:plasma membrane"/>
    <property type="evidence" value="ECO:0007669"/>
    <property type="project" value="UniProtKB-SubCell"/>
</dbReference>
<evidence type="ECO:0000256" key="7">
    <source>
        <dbReference type="ARBA" id="ARBA00023136"/>
    </source>
</evidence>
<dbReference type="InterPro" id="IPR038731">
    <property type="entry name" value="RgtA/B/C-like"/>
</dbReference>
<dbReference type="PANTHER" id="PTHR33908">
    <property type="entry name" value="MANNOSYLTRANSFERASE YKCB-RELATED"/>
    <property type="match status" value="1"/>
</dbReference>
<reference evidence="10 11" key="1">
    <citation type="submission" date="2016-10" db="EMBL/GenBank/DDBJ databases">
        <authorList>
            <person name="de Groot N.N."/>
        </authorList>
    </citation>
    <scope>NUCLEOTIDE SEQUENCE [LARGE SCALE GENOMIC DNA]</scope>
    <source>
        <strain evidence="10 11">DSM 26130</strain>
    </source>
</reference>
<evidence type="ECO:0000256" key="3">
    <source>
        <dbReference type="ARBA" id="ARBA00022676"/>
    </source>
</evidence>
<feature type="domain" description="Glycosyltransferase RgtA/B/C/D-like" evidence="9">
    <location>
        <begin position="75"/>
        <end position="209"/>
    </location>
</feature>
<feature type="transmembrane region" description="Helical" evidence="8">
    <location>
        <begin position="413"/>
        <end position="433"/>
    </location>
</feature>
<dbReference type="PANTHER" id="PTHR33908:SF11">
    <property type="entry name" value="MEMBRANE PROTEIN"/>
    <property type="match status" value="1"/>
</dbReference>
<dbReference type="AlphaFoldDB" id="A0A1I1GNP1"/>
<evidence type="ECO:0000256" key="2">
    <source>
        <dbReference type="ARBA" id="ARBA00022475"/>
    </source>
</evidence>
<feature type="transmembrane region" description="Helical" evidence="8">
    <location>
        <begin position="85"/>
        <end position="103"/>
    </location>
</feature>
<keyword evidence="3" id="KW-0328">Glycosyltransferase</keyword>
<feature type="transmembrane region" description="Helical" evidence="8">
    <location>
        <begin position="292"/>
        <end position="310"/>
    </location>
</feature>
<dbReference type="GO" id="GO:0016763">
    <property type="term" value="F:pentosyltransferase activity"/>
    <property type="evidence" value="ECO:0007669"/>
    <property type="project" value="TreeGrafter"/>
</dbReference>
<dbReference type="InterPro" id="IPR050297">
    <property type="entry name" value="LipidA_mod_glycosyltrf_83"/>
</dbReference>
<feature type="transmembrane region" description="Helical" evidence="8">
    <location>
        <begin position="347"/>
        <end position="369"/>
    </location>
</feature>
<evidence type="ECO:0000313" key="10">
    <source>
        <dbReference type="EMBL" id="SFC13244.1"/>
    </source>
</evidence>
<feature type="transmembrane region" description="Helical" evidence="8">
    <location>
        <begin position="199"/>
        <end position="221"/>
    </location>
</feature>
<name>A0A1I1GNP1_9BACT</name>
<dbReference type="OrthoDB" id="915562at2"/>
<proteinExistence type="predicted"/>
<evidence type="ECO:0000256" key="1">
    <source>
        <dbReference type="ARBA" id="ARBA00004651"/>
    </source>
</evidence>
<keyword evidence="2" id="KW-1003">Cell membrane</keyword>
<evidence type="ECO:0000256" key="8">
    <source>
        <dbReference type="SAM" id="Phobius"/>
    </source>
</evidence>
<keyword evidence="5 8" id="KW-0812">Transmembrane</keyword>
<feature type="transmembrane region" description="Helical" evidence="8">
    <location>
        <begin position="389"/>
        <end position="406"/>
    </location>
</feature>
<accession>A0A1I1GNP1</accession>
<dbReference type="EMBL" id="FOLQ01000001">
    <property type="protein sequence ID" value="SFC13244.1"/>
    <property type="molecule type" value="Genomic_DNA"/>
</dbReference>
<feature type="transmembrane region" description="Helical" evidence="8">
    <location>
        <begin position="115"/>
        <end position="133"/>
    </location>
</feature>
<evidence type="ECO:0000256" key="6">
    <source>
        <dbReference type="ARBA" id="ARBA00022989"/>
    </source>
</evidence>
<dbReference type="GO" id="GO:0009103">
    <property type="term" value="P:lipopolysaccharide biosynthetic process"/>
    <property type="evidence" value="ECO:0007669"/>
    <property type="project" value="UniProtKB-ARBA"/>
</dbReference>
<evidence type="ECO:0000259" key="9">
    <source>
        <dbReference type="Pfam" id="PF13231"/>
    </source>
</evidence>
<keyword evidence="11" id="KW-1185">Reference proteome</keyword>
<comment type="subcellular location">
    <subcellularLocation>
        <location evidence="1">Cell membrane</location>
        <topology evidence="1">Multi-pass membrane protein</topology>
    </subcellularLocation>
</comment>
<keyword evidence="6 8" id="KW-1133">Transmembrane helix</keyword>
<dbReference type="Pfam" id="PF13231">
    <property type="entry name" value="PMT_2"/>
    <property type="match status" value="1"/>
</dbReference>
<gene>
    <name evidence="10" type="ORF">SAMN05216167_101522</name>
</gene>
<feature type="transmembrane region" description="Helical" evidence="8">
    <location>
        <begin position="253"/>
        <end position="280"/>
    </location>
</feature>
<evidence type="ECO:0000313" key="11">
    <source>
        <dbReference type="Proteomes" id="UP000198598"/>
    </source>
</evidence>
<sequence>MTSVFNFLSNKKQQVLFISLLWALLAILINPVGEFPFNDDWAYAQSVKVLVEKGTFFFSSWTAVNLIAQIGWGALFCLPFGFSFTALRISTLVAGLFGLWGTYQLLDKATDSRKTAFIGTLLTLVNPLYLNLSATFMTDIPFYALTVWSLSYLVTGLKQDSTRQLIIGLLLAVVALLIRQFGIILFVGFSVAYVARKNFAVKSLVVAFASALTGVLVQAIYQKWLEHVLEGTGHVYNAQANNFLHLSYYKLQLIAGFIHNTFIALMYLGLFMFPYFLLLLTKSSQSAFRKNIGLWLLLTGIVIGLWQYFFDGMNMPIWWNTISAFGLGPVLLRDIYFRLYGFPLPSLLYFITVCSTICSLLGSVGLLFYMVRAVKYLARWPLSVPQRTIGILMVSVGGIYFFPLGLQGLFDRYLLLLPVLIIVLVHIVQQNFGENQTDRPRRLPLYLSIGLFVAYALFSVTGTHDYLAWNRVRWQALGNLMKDGVLTTQIDGGFEFNGWYLYESRFKPTPGKSWWWVHDDTYVVGASVLPGYSLFQQHKVDSWLPWGMTHVIIGKKNEKAPLKSTS</sequence>
<evidence type="ECO:0000256" key="4">
    <source>
        <dbReference type="ARBA" id="ARBA00022679"/>
    </source>
</evidence>
<feature type="transmembrane region" description="Helical" evidence="8">
    <location>
        <begin position="55"/>
        <end position="78"/>
    </location>
</feature>
<evidence type="ECO:0000256" key="5">
    <source>
        <dbReference type="ARBA" id="ARBA00022692"/>
    </source>
</evidence>
<keyword evidence="4 10" id="KW-0808">Transferase</keyword>
<keyword evidence="7 8" id="KW-0472">Membrane</keyword>
<feature type="transmembrane region" description="Helical" evidence="8">
    <location>
        <begin position="445"/>
        <end position="467"/>
    </location>
</feature>
<protein>
    <submittedName>
        <fullName evidence="10">4-amino-4-deoxy-L-arabinose transferase</fullName>
    </submittedName>
</protein>
<dbReference type="RefSeq" id="WP_093822874.1">
    <property type="nucleotide sequence ID" value="NZ_FOLQ01000001.1"/>
</dbReference>